<reference evidence="1" key="1">
    <citation type="submission" date="2020-04" db="EMBL/GenBank/DDBJ databases">
        <title>Hybrid Assembly of Korean Phytophthora infestans isolates.</title>
        <authorList>
            <person name="Prokchorchik M."/>
            <person name="Lee Y."/>
            <person name="Seo J."/>
            <person name="Cho J.-H."/>
            <person name="Park Y.-E."/>
            <person name="Jang D.-C."/>
            <person name="Im J.-S."/>
            <person name="Choi J.-G."/>
            <person name="Park H.-J."/>
            <person name="Lee G.-B."/>
            <person name="Lee Y.-G."/>
            <person name="Hong S.-Y."/>
            <person name="Cho K."/>
            <person name="Sohn K.H."/>
        </authorList>
    </citation>
    <scope>NUCLEOTIDE SEQUENCE</scope>
    <source>
        <strain evidence="1">KR_1_A1</strain>
    </source>
</reference>
<dbReference type="Proteomes" id="UP000602510">
    <property type="component" value="Unassembled WGS sequence"/>
</dbReference>
<comment type="caution">
    <text evidence="1">The sequence shown here is derived from an EMBL/GenBank/DDBJ whole genome shotgun (WGS) entry which is preliminary data.</text>
</comment>
<accession>A0A833T376</accession>
<organism evidence="1 2">
    <name type="scientific">Phytophthora infestans</name>
    <name type="common">Potato late blight agent</name>
    <name type="synonym">Botrytis infestans</name>
    <dbReference type="NCBI Taxonomy" id="4787"/>
    <lineage>
        <taxon>Eukaryota</taxon>
        <taxon>Sar</taxon>
        <taxon>Stramenopiles</taxon>
        <taxon>Oomycota</taxon>
        <taxon>Peronosporomycetes</taxon>
        <taxon>Peronosporales</taxon>
        <taxon>Peronosporaceae</taxon>
        <taxon>Phytophthora</taxon>
    </lineage>
</organism>
<keyword evidence="2" id="KW-1185">Reference proteome</keyword>
<evidence type="ECO:0000313" key="1">
    <source>
        <dbReference type="EMBL" id="KAF4038280.1"/>
    </source>
</evidence>
<proteinExistence type="predicted"/>
<sequence length="106" mass="11684">MFDSTGIAKMLEEFIRPICDCTAFVIGEIDDDDGVVNIVFKSNDLEDVTVVNHTDGKIMEFVDVKSRGTITWSSTVSTLQGRTLYLDRWLPGYFGLPGSGGKSLVM</sequence>
<protein>
    <submittedName>
        <fullName evidence="1">Uncharacterized protein</fullName>
    </submittedName>
</protein>
<gene>
    <name evidence="1" type="ORF">GN244_ATG09627</name>
</gene>
<name>A0A833T376_PHYIN</name>
<dbReference type="EMBL" id="WSZM01000205">
    <property type="protein sequence ID" value="KAF4038280.1"/>
    <property type="molecule type" value="Genomic_DNA"/>
</dbReference>
<evidence type="ECO:0000313" key="2">
    <source>
        <dbReference type="Proteomes" id="UP000602510"/>
    </source>
</evidence>
<dbReference type="AlphaFoldDB" id="A0A833T376"/>